<feature type="compositionally biased region" description="Basic and acidic residues" evidence="1">
    <location>
        <begin position="126"/>
        <end position="138"/>
    </location>
</feature>
<feature type="region of interest" description="Disordered" evidence="1">
    <location>
        <begin position="1"/>
        <end position="74"/>
    </location>
</feature>
<dbReference type="SUPFAM" id="SSF48371">
    <property type="entry name" value="ARM repeat"/>
    <property type="match status" value="1"/>
</dbReference>
<evidence type="ECO:0000259" key="2">
    <source>
        <dbReference type="Pfam" id="PF13699"/>
    </source>
</evidence>
<evidence type="ECO:0000313" key="4">
    <source>
        <dbReference type="Proteomes" id="UP001058461"/>
    </source>
</evidence>
<feature type="region of interest" description="Disordered" evidence="1">
    <location>
        <begin position="1255"/>
        <end position="1282"/>
    </location>
</feature>
<name>A0ABY5HJ76_9GAMM</name>
<dbReference type="InterPro" id="IPR025295">
    <property type="entry name" value="eCIS_core_dom"/>
</dbReference>
<dbReference type="InterPro" id="IPR044929">
    <property type="entry name" value="DNA/RNA_non-sp_Endonuclease_sf"/>
</dbReference>
<organism evidence="3 4">
    <name type="scientific">Marinobacterium rhizophilum</name>
    <dbReference type="NCBI Taxonomy" id="420402"/>
    <lineage>
        <taxon>Bacteria</taxon>
        <taxon>Pseudomonadati</taxon>
        <taxon>Pseudomonadota</taxon>
        <taxon>Gammaproteobacteria</taxon>
        <taxon>Oceanospirillales</taxon>
        <taxon>Oceanospirillaceae</taxon>
        <taxon>Marinobacterium</taxon>
    </lineage>
</organism>
<dbReference type="Gene3D" id="3.40.570.10">
    <property type="entry name" value="Extracellular Endonuclease, subunit A"/>
    <property type="match status" value="1"/>
</dbReference>
<reference evidence="3" key="1">
    <citation type="submission" date="2021-04" db="EMBL/GenBank/DDBJ databases">
        <title>Oceanospirillales bacteria with DddD are important DMSP degraders in coastal seawater.</title>
        <authorList>
            <person name="Liu J."/>
        </authorList>
    </citation>
    <scope>NUCLEOTIDE SEQUENCE</scope>
    <source>
        <strain evidence="3">D13-1</strain>
    </source>
</reference>
<feature type="compositionally biased region" description="Polar residues" evidence="1">
    <location>
        <begin position="109"/>
        <end position="118"/>
    </location>
</feature>
<feature type="domain" description="eCIS core" evidence="2">
    <location>
        <begin position="155"/>
        <end position="231"/>
    </location>
</feature>
<protein>
    <submittedName>
        <fullName evidence="3">DUF4157 domain-containing protein</fullName>
    </submittedName>
</protein>
<accession>A0ABY5HJ76</accession>
<dbReference type="RefSeq" id="WP_255853368.1">
    <property type="nucleotide sequence ID" value="NZ_CP073347.1"/>
</dbReference>
<dbReference type="Pfam" id="PF13699">
    <property type="entry name" value="eCIS_core"/>
    <property type="match status" value="1"/>
</dbReference>
<keyword evidence="4" id="KW-1185">Reference proteome</keyword>
<dbReference type="EMBL" id="CP073347">
    <property type="protein sequence ID" value="UTW11327.1"/>
    <property type="molecule type" value="Genomic_DNA"/>
</dbReference>
<evidence type="ECO:0000313" key="3">
    <source>
        <dbReference type="EMBL" id="UTW11327.1"/>
    </source>
</evidence>
<evidence type="ECO:0000256" key="1">
    <source>
        <dbReference type="SAM" id="MobiDB-lite"/>
    </source>
</evidence>
<sequence length="1532" mass="166048">MGSLSGPLQVPADARRKATGRRSRPTLHRYARQRSAEQVQQLLHGTTDRGPDPATPALSGIQCNAQNNPLPLGAVQDPLERQADAVADRIAGTAGPQAAPVVASGIQNAPENRQQSPDATVETEEQQARAEPDSDSEQRPGLWQRIRGLFSGGRPLPATSRAFFEPQLGQDLSRVRIHTDPAAAQTAHDLGARAYAWRQHLVFAPGQWQPESPRGRHLLAHELTHVVQQGATTALPGVQAPAITSSTPRIQGAWYHDVADVAGDVIDAGSDLASSAIDAGSDLVEGAVALGADAAWAIVRRVAPARLLEILDAVRERGFLGFIRDKISDVASSLFGGLADRSDTLGTLFTTFGRLASAAGEIVAGLARGDCEPLFAALGQLRDLVGELARDAFDAIAEFFRPVGDFFSDIWNRYGAPLFDWLGEVAGDTWDYVRNLGQQIWDWTRPVVDAIRSVISDAWDWIKQQLGLSSSEGNSSGGLIQWVKDQAASAWSAIKTELAPVIGPIQRLVDKVREILPLDAIVNFRDTLNGWLEQAGSMAQNLDPSAGGDAAENQVSLRDEILPAILARIEAFQGSLVSTGLWVATHIGAAVTQGQAFISGLAGQPLLSPVRSAFDWLSSGLTSLGNWAAQTVQGLFISLGNGLVRLSTFIRPVLDALQRILQILGNILAFLPDFLLGPAWWVLPTCIKDSLKQFFIEQILSRIPLFQQLMAVGDIWARVQQAALRILQQVFVDGDLGGALWTFFSSMLNLIGIPAQLVLQIIANAAQAFSDILMDPIGFFGNFLRSIWQGASNFFSNILTHLFNGVTGWLFGQVEEAGITPPDLTSFRSIVDFVFQLMGLTLEHIWSKLGEHIGQPLMERLRGAVELASGAFEWLRIAVTEGPAGLWNLLQQRLGDLWNLVLGSVANWVNTAIIATASRWLLSLLDVSGITPIINALIAVYRAIESFVQYVNELLQILNSVIMGIGEIARGVIDRAAELLESSLASGVPVVVGFLANQFNLGRLGTRIRELVESLRARVDAALDWIIERALRLGQGFLDMLRSGAAAVRNWWESRKTFNDSEGGDHALYFEGRGGELIVESTPTPVGQFLQHLAIAEADPQHAAKTRHRTEALRIHGDITQLKRRLETAPEAERGTLQTELSQQLDQLAVHLTPLLVGQDATAGGRIPDPLTLAALDQPPAALPRTPEEEQADLNGARQLLMLAKEGADGTAALSEYFQRIRTRFALDEVAYHMEGGRIRIRLRAARQQEVDVDAPVTTGTPGVDLRSQVTHSTGSAAGDTVGVGMVADPVGEDHIPNGSGPQSGELAGVMGKLVTDPGQRNPSKYIRGHLLNEQIGGPGTAQNLYPITGQANERHKTLVENPIKNWVKQSHYWVYYSVQVAGISEHIEHPEQKHPQNWINASFQCHAYVKYADGSQHNPIRETIVSNYVQGSAEASEADTGPRLDAGIKGALDALPAARRSVAAILERVRDYNADRSPGIPFGDARAGTLIAAYNRYDEGDLNNLDSQRRSDLSYINNRADSIRAILANAD</sequence>
<gene>
    <name evidence="3" type="ORF">KDW95_18990</name>
</gene>
<dbReference type="InterPro" id="IPR016024">
    <property type="entry name" value="ARM-type_fold"/>
</dbReference>
<dbReference type="Proteomes" id="UP001058461">
    <property type="component" value="Chromosome"/>
</dbReference>
<feature type="region of interest" description="Disordered" evidence="1">
    <location>
        <begin position="109"/>
        <end position="141"/>
    </location>
</feature>
<proteinExistence type="predicted"/>
<feature type="compositionally biased region" description="Basic residues" evidence="1">
    <location>
        <begin position="17"/>
        <end position="32"/>
    </location>
</feature>